<dbReference type="AlphaFoldDB" id="A0AAD9C2R4"/>
<name>A0AAD9C2R4_DISEL</name>
<feature type="non-terminal residue" evidence="1">
    <location>
        <position position="1"/>
    </location>
</feature>
<dbReference type="EMBL" id="JASDAP010000011">
    <property type="protein sequence ID" value="KAK1894615.1"/>
    <property type="molecule type" value="Genomic_DNA"/>
</dbReference>
<sequence length="158" mass="17198">LLVPFESLQHCLLTAVIPTNMKKCFSASEGFSLFLKDTLQQEVGLLTQEAPGRSAAPQMNPHIACRLLIAVSLVVSDVHMLITCTTADKLLRPIRSPSPLAPVRERCLGPVYQPDPVAPSQTSRGTKGLPQDYLPPHDTYIFCGSEVFEERAVSLNAA</sequence>
<keyword evidence="2" id="KW-1185">Reference proteome</keyword>
<protein>
    <submittedName>
        <fullName evidence="1">Glycerophosphodiester phosphodiesterase GDE1</fullName>
    </submittedName>
</protein>
<comment type="caution">
    <text evidence="1">The sequence shown here is derived from an EMBL/GenBank/DDBJ whole genome shotgun (WGS) entry which is preliminary data.</text>
</comment>
<dbReference type="Proteomes" id="UP001228049">
    <property type="component" value="Unassembled WGS sequence"/>
</dbReference>
<accession>A0AAD9C2R4</accession>
<evidence type="ECO:0000313" key="2">
    <source>
        <dbReference type="Proteomes" id="UP001228049"/>
    </source>
</evidence>
<reference evidence="1" key="1">
    <citation type="submission" date="2023-04" db="EMBL/GenBank/DDBJ databases">
        <title>Chromosome-level genome of Chaenocephalus aceratus.</title>
        <authorList>
            <person name="Park H."/>
        </authorList>
    </citation>
    <scope>NUCLEOTIDE SEQUENCE</scope>
    <source>
        <strain evidence="1">DE</strain>
        <tissue evidence="1">Muscle</tissue>
    </source>
</reference>
<organism evidence="1 2">
    <name type="scientific">Dissostichus eleginoides</name>
    <name type="common">Patagonian toothfish</name>
    <name type="synonym">Dissostichus amissus</name>
    <dbReference type="NCBI Taxonomy" id="100907"/>
    <lineage>
        <taxon>Eukaryota</taxon>
        <taxon>Metazoa</taxon>
        <taxon>Chordata</taxon>
        <taxon>Craniata</taxon>
        <taxon>Vertebrata</taxon>
        <taxon>Euteleostomi</taxon>
        <taxon>Actinopterygii</taxon>
        <taxon>Neopterygii</taxon>
        <taxon>Teleostei</taxon>
        <taxon>Neoteleostei</taxon>
        <taxon>Acanthomorphata</taxon>
        <taxon>Eupercaria</taxon>
        <taxon>Perciformes</taxon>
        <taxon>Notothenioidei</taxon>
        <taxon>Nototheniidae</taxon>
        <taxon>Dissostichus</taxon>
    </lineage>
</organism>
<evidence type="ECO:0000313" key="1">
    <source>
        <dbReference type="EMBL" id="KAK1894615.1"/>
    </source>
</evidence>
<feature type="non-terminal residue" evidence="1">
    <location>
        <position position="158"/>
    </location>
</feature>
<proteinExistence type="predicted"/>
<gene>
    <name evidence="1" type="ORF">KUDE01_020073</name>
</gene>